<keyword evidence="1" id="KW-0328">Glycosyltransferase</keyword>
<protein>
    <submittedName>
        <fullName evidence="3">ADP-heptose:LPS heptosyltransferase</fullName>
    </submittedName>
</protein>
<accession>A0ABS4QKL4</accession>
<evidence type="ECO:0000313" key="4">
    <source>
        <dbReference type="Proteomes" id="UP001519325"/>
    </source>
</evidence>
<keyword evidence="2" id="KW-0808">Transferase</keyword>
<evidence type="ECO:0000256" key="2">
    <source>
        <dbReference type="ARBA" id="ARBA00022679"/>
    </source>
</evidence>
<dbReference type="Gene3D" id="3.40.50.2000">
    <property type="entry name" value="Glycogen Phosphorylase B"/>
    <property type="match status" value="2"/>
</dbReference>
<dbReference type="RefSeq" id="WP_209893655.1">
    <property type="nucleotide sequence ID" value="NZ_JAGGMR010000001.1"/>
</dbReference>
<name>A0ABS4QKL4_9NOCA</name>
<evidence type="ECO:0000256" key="1">
    <source>
        <dbReference type="ARBA" id="ARBA00022676"/>
    </source>
</evidence>
<dbReference type="PANTHER" id="PTHR30160">
    <property type="entry name" value="TETRAACYLDISACCHARIDE 4'-KINASE-RELATED"/>
    <property type="match status" value="1"/>
</dbReference>
<comment type="caution">
    <text evidence="3">The sequence shown here is derived from an EMBL/GenBank/DDBJ whole genome shotgun (WGS) entry which is preliminary data.</text>
</comment>
<dbReference type="Pfam" id="PF01075">
    <property type="entry name" value="Glyco_transf_9"/>
    <property type="match status" value="1"/>
</dbReference>
<evidence type="ECO:0000313" key="3">
    <source>
        <dbReference type="EMBL" id="MBP2191675.1"/>
    </source>
</evidence>
<gene>
    <name evidence="3" type="ORF">BJ987_004576</name>
</gene>
<dbReference type="EMBL" id="JAGGMR010000001">
    <property type="protein sequence ID" value="MBP2191675.1"/>
    <property type="molecule type" value="Genomic_DNA"/>
</dbReference>
<dbReference type="CDD" id="cd03789">
    <property type="entry name" value="GT9_LPS_heptosyltransferase"/>
    <property type="match status" value="1"/>
</dbReference>
<reference evidence="3 4" key="1">
    <citation type="submission" date="2021-03" db="EMBL/GenBank/DDBJ databases">
        <title>Sequencing the genomes of 1000 actinobacteria strains.</title>
        <authorList>
            <person name="Klenk H.-P."/>
        </authorList>
    </citation>
    <scope>NUCLEOTIDE SEQUENCE [LARGE SCALE GENOMIC DNA]</scope>
    <source>
        <strain evidence="3 4">DSM 45516</strain>
    </source>
</reference>
<keyword evidence="4" id="KW-1185">Reference proteome</keyword>
<dbReference type="SUPFAM" id="SSF53756">
    <property type="entry name" value="UDP-Glycosyltransferase/glycogen phosphorylase"/>
    <property type="match status" value="1"/>
</dbReference>
<dbReference type="InterPro" id="IPR051199">
    <property type="entry name" value="LPS_LOS_Heptosyltrfase"/>
</dbReference>
<dbReference type="InterPro" id="IPR002201">
    <property type="entry name" value="Glyco_trans_9"/>
</dbReference>
<dbReference type="PANTHER" id="PTHR30160:SF1">
    <property type="entry name" value="LIPOPOLYSACCHARIDE 1,2-N-ACETYLGLUCOSAMINETRANSFERASE-RELATED"/>
    <property type="match status" value="1"/>
</dbReference>
<dbReference type="Proteomes" id="UP001519325">
    <property type="component" value="Unassembled WGS sequence"/>
</dbReference>
<organism evidence="3 4">
    <name type="scientific">Nocardia goodfellowii</name>
    <dbReference type="NCBI Taxonomy" id="882446"/>
    <lineage>
        <taxon>Bacteria</taxon>
        <taxon>Bacillati</taxon>
        <taxon>Actinomycetota</taxon>
        <taxon>Actinomycetes</taxon>
        <taxon>Mycobacteriales</taxon>
        <taxon>Nocardiaceae</taxon>
        <taxon>Nocardia</taxon>
    </lineage>
</organism>
<proteinExistence type="predicted"/>
<sequence>MSPTADAAVTLVLRARGLGGLLTALPALRALRAARPHHRLVLAAPGWLRPLVEMAGCVDELHATPIVGDLRWNAPPPTSAVNLHGPGPEGLADLYATDPEQLITYRHPEFPLVRGPAWQQEVPETLRWCRLLESAGIPADPTRIELDPPTETLAQRTHIVIHPGANSPARQWPAERFATVASRLHAAGHPVLVTGTATELALARHVAEHAGLPETAVVAGELTLQQLSATVAGAALVICGDTGVGHLATAFGTPSVLIFGPNSPALAGPPPGRAAHIVLWAGQIGDPHAAETDPGLLRISAIEVIDAAERQLNIARQLPTRENKVVQ</sequence>